<dbReference type="EC" id="3.5.2.6" evidence="2"/>
<keyword evidence="5" id="KW-0046">Antibiotic resistance</keyword>
<gene>
    <name evidence="8" type="ORF">METZ01_LOCUS296696</name>
</gene>
<keyword evidence="6" id="KW-1133">Transmembrane helix</keyword>
<proteinExistence type="predicted"/>
<dbReference type="GO" id="GO:0071555">
    <property type="term" value="P:cell wall organization"/>
    <property type="evidence" value="ECO:0007669"/>
    <property type="project" value="TreeGrafter"/>
</dbReference>
<evidence type="ECO:0000256" key="6">
    <source>
        <dbReference type="SAM" id="Phobius"/>
    </source>
</evidence>
<dbReference type="Gene3D" id="3.90.1310.10">
    <property type="entry name" value="Penicillin-binding protein 2a (Domain 2)"/>
    <property type="match status" value="1"/>
</dbReference>
<dbReference type="Pfam" id="PF03717">
    <property type="entry name" value="PBP_dimer"/>
    <property type="match status" value="1"/>
</dbReference>
<reference evidence="8" key="1">
    <citation type="submission" date="2018-05" db="EMBL/GenBank/DDBJ databases">
        <authorList>
            <person name="Lanie J.A."/>
            <person name="Ng W.-L."/>
            <person name="Kazmierczak K.M."/>
            <person name="Andrzejewski T.M."/>
            <person name="Davidsen T.M."/>
            <person name="Wayne K.J."/>
            <person name="Tettelin H."/>
            <person name="Glass J.I."/>
            <person name="Rusch D."/>
            <person name="Podicherti R."/>
            <person name="Tsui H.-C.T."/>
            <person name="Winkler M.E."/>
        </authorList>
    </citation>
    <scope>NUCLEOTIDE SEQUENCE</scope>
</reference>
<feature type="transmembrane region" description="Helical" evidence="6">
    <location>
        <begin position="20"/>
        <end position="39"/>
    </location>
</feature>
<feature type="domain" description="Penicillin-binding protein dimerisation" evidence="7">
    <location>
        <begin position="63"/>
        <end position="235"/>
    </location>
</feature>
<dbReference type="GO" id="GO:0008658">
    <property type="term" value="F:penicillin binding"/>
    <property type="evidence" value="ECO:0007669"/>
    <property type="project" value="InterPro"/>
</dbReference>
<protein>
    <recommendedName>
        <fullName evidence="2">beta-lactamase</fullName>
        <ecNumber evidence="2">3.5.2.6</ecNumber>
    </recommendedName>
</protein>
<dbReference type="EMBL" id="UINC01091233">
    <property type="protein sequence ID" value="SVC43842.1"/>
    <property type="molecule type" value="Genomic_DNA"/>
</dbReference>
<name>A0A382M8Y0_9ZZZZ</name>
<dbReference type="InterPro" id="IPR012338">
    <property type="entry name" value="Beta-lactam/transpept-like"/>
</dbReference>
<dbReference type="GO" id="GO:0008800">
    <property type="term" value="F:beta-lactamase activity"/>
    <property type="evidence" value="ECO:0007669"/>
    <property type="project" value="UniProtKB-EC"/>
</dbReference>
<evidence type="ECO:0000256" key="2">
    <source>
        <dbReference type="ARBA" id="ARBA00012865"/>
    </source>
</evidence>
<dbReference type="InterPro" id="IPR036138">
    <property type="entry name" value="PBP_dimer_sf"/>
</dbReference>
<evidence type="ECO:0000256" key="1">
    <source>
        <dbReference type="ARBA" id="ARBA00001526"/>
    </source>
</evidence>
<dbReference type="InterPro" id="IPR005311">
    <property type="entry name" value="PBP_dimer"/>
</dbReference>
<comment type="catalytic activity">
    <reaction evidence="1">
        <text>a beta-lactam + H2O = a substituted beta-amino acid</text>
        <dbReference type="Rhea" id="RHEA:20401"/>
        <dbReference type="ChEBI" id="CHEBI:15377"/>
        <dbReference type="ChEBI" id="CHEBI:35627"/>
        <dbReference type="ChEBI" id="CHEBI:140347"/>
        <dbReference type="EC" id="3.5.2.6"/>
    </reaction>
</comment>
<dbReference type="GO" id="GO:0046677">
    <property type="term" value="P:response to antibiotic"/>
    <property type="evidence" value="ECO:0007669"/>
    <property type="project" value="UniProtKB-KW"/>
</dbReference>
<keyword evidence="4" id="KW-0378">Hydrolase</keyword>
<organism evidence="8">
    <name type="scientific">marine metagenome</name>
    <dbReference type="NCBI Taxonomy" id="408172"/>
    <lineage>
        <taxon>unclassified sequences</taxon>
        <taxon>metagenomes</taxon>
        <taxon>ecological metagenomes</taxon>
    </lineage>
</organism>
<sequence length="321" mass="36907">MRSFSETFQNKSKMIGRRMFILSTLKLGVFVSIISRLFYLQISENIKYRSLSDKNRFREWKLVPQRGTIEDFFGEKIADNTQSFQVHMIPEDVPNLENLFFRLSKVIDFNNKKKRKIIKRLKKRKRWEPIIISDNLSWSEFSRLNLFLHEMQGVKPVVALARKYTSDGSSSHVIGYVSDTSVKDLENSNLLREINVPGLKTGKNGLEKSFNEFMIGTPGIQRFEVNAYGKRIKELKLVKGIVGKSFRTTIDQEIQKFTSGLLKEKSASVCVMDIYTGDIVALVSSPTFDANKFVHGINQKDWDALIQDKKKPLINKPLAGL</sequence>
<evidence type="ECO:0000256" key="5">
    <source>
        <dbReference type="ARBA" id="ARBA00023251"/>
    </source>
</evidence>
<keyword evidence="3" id="KW-0732">Signal</keyword>
<feature type="non-terminal residue" evidence="8">
    <location>
        <position position="321"/>
    </location>
</feature>
<keyword evidence="6" id="KW-0472">Membrane</keyword>
<evidence type="ECO:0000313" key="8">
    <source>
        <dbReference type="EMBL" id="SVC43842.1"/>
    </source>
</evidence>
<evidence type="ECO:0000256" key="4">
    <source>
        <dbReference type="ARBA" id="ARBA00022801"/>
    </source>
</evidence>
<dbReference type="SUPFAM" id="SSF56601">
    <property type="entry name" value="beta-lactamase/transpeptidase-like"/>
    <property type="match status" value="1"/>
</dbReference>
<dbReference type="GO" id="GO:0005886">
    <property type="term" value="C:plasma membrane"/>
    <property type="evidence" value="ECO:0007669"/>
    <property type="project" value="TreeGrafter"/>
</dbReference>
<dbReference type="Gene3D" id="3.40.710.10">
    <property type="entry name" value="DD-peptidase/beta-lactamase superfamily"/>
    <property type="match status" value="1"/>
</dbReference>
<dbReference type="InterPro" id="IPR050515">
    <property type="entry name" value="Beta-lactam/transpept"/>
</dbReference>
<dbReference type="AlphaFoldDB" id="A0A382M8Y0"/>
<evidence type="ECO:0000256" key="3">
    <source>
        <dbReference type="ARBA" id="ARBA00022729"/>
    </source>
</evidence>
<dbReference type="PANTHER" id="PTHR30627:SF6">
    <property type="entry name" value="BETA-LACTAMASE YBXI-RELATED"/>
    <property type="match status" value="1"/>
</dbReference>
<keyword evidence="6" id="KW-0812">Transmembrane</keyword>
<dbReference type="SUPFAM" id="SSF56519">
    <property type="entry name" value="Penicillin binding protein dimerisation domain"/>
    <property type="match status" value="1"/>
</dbReference>
<dbReference type="PANTHER" id="PTHR30627">
    <property type="entry name" value="PEPTIDOGLYCAN D,D-TRANSPEPTIDASE"/>
    <property type="match status" value="1"/>
</dbReference>
<accession>A0A382M8Y0</accession>
<evidence type="ECO:0000259" key="7">
    <source>
        <dbReference type="Pfam" id="PF03717"/>
    </source>
</evidence>